<dbReference type="PANTHER" id="PTHR13138:SF3">
    <property type="entry name" value="CD2 ANTIGEN CYTOPLASMIC TAIL-BINDING PROTEIN 2"/>
    <property type="match status" value="1"/>
</dbReference>
<dbReference type="RefSeq" id="XP_005706302.1">
    <property type="nucleotide sequence ID" value="XM_005706245.1"/>
</dbReference>
<evidence type="ECO:0000256" key="1">
    <source>
        <dbReference type="SAM" id="MobiDB-lite"/>
    </source>
</evidence>
<dbReference type="Gene3D" id="3.30.1490.40">
    <property type="match status" value="1"/>
</dbReference>
<feature type="region of interest" description="Disordered" evidence="1">
    <location>
        <begin position="265"/>
        <end position="293"/>
    </location>
</feature>
<dbReference type="InterPro" id="IPR003169">
    <property type="entry name" value="GYF"/>
</dbReference>
<dbReference type="eggNOG" id="KOG2950">
    <property type="taxonomic scope" value="Eukaryota"/>
</dbReference>
<dbReference type="GeneID" id="17088552"/>
<protein>
    <recommendedName>
        <fullName evidence="2">GYF domain-containing protein</fullName>
    </recommendedName>
</protein>
<dbReference type="Proteomes" id="UP000030680">
    <property type="component" value="Unassembled WGS sequence"/>
</dbReference>
<evidence type="ECO:0000313" key="3">
    <source>
        <dbReference type="EMBL" id="EME29782.1"/>
    </source>
</evidence>
<feature type="compositionally biased region" description="Acidic residues" evidence="1">
    <location>
        <begin position="37"/>
        <end position="54"/>
    </location>
</feature>
<dbReference type="InterPro" id="IPR035445">
    <property type="entry name" value="GYF-like_dom_sf"/>
</dbReference>
<feature type="domain" description="GYF" evidence="2">
    <location>
        <begin position="296"/>
        <end position="356"/>
    </location>
</feature>
<feature type="compositionally biased region" description="Polar residues" evidence="1">
    <location>
        <begin position="1"/>
        <end position="12"/>
    </location>
</feature>
<feature type="region of interest" description="Disordered" evidence="1">
    <location>
        <begin position="124"/>
        <end position="147"/>
    </location>
</feature>
<accession>M2XI67</accession>
<name>M2XI67_GALSU</name>
<proteinExistence type="predicted"/>
<feature type="region of interest" description="Disordered" evidence="1">
    <location>
        <begin position="168"/>
        <end position="190"/>
    </location>
</feature>
<dbReference type="Gramene" id="EME29782">
    <property type="protein sequence ID" value="EME29782"/>
    <property type="gene ID" value="Gasu_27840"/>
</dbReference>
<dbReference type="GO" id="GO:0005682">
    <property type="term" value="C:U5 snRNP"/>
    <property type="evidence" value="ECO:0007669"/>
    <property type="project" value="InterPro"/>
</dbReference>
<feature type="region of interest" description="Disordered" evidence="1">
    <location>
        <begin position="1"/>
        <end position="85"/>
    </location>
</feature>
<evidence type="ECO:0000313" key="4">
    <source>
        <dbReference type="Proteomes" id="UP000030680"/>
    </source>
</evidence>
<sequence length="357" mass="40413">MSSSDAVPSSNDVFGKDSDEEPGTSGIEVRQLSVAEAEYEIAGAEDDESSDEDSERNLRRALPRIRPSLLEGEEEQPSFSLADETNAGPVTAFNLEEELDEGYVDKEGNFVGFYFENRVQNLEGVVSSSDEEEESKREKRKPIRRPRVERDDWADAIEVLKPTYAMQASNSKEELKSLEDSDMVDDDSPERTKELYAKLARLLHSGESILRALKRLAGSRKDASAKREFNEVTELADSLLNRGEYSIYEETRESCLEKGGLGEFGNSCSSSKETRKRKRDGEPLNDLHTSPRDQSKLHWELKWSHDPSKVYGPFSTEQLRNWQAWGYFNEAEAFVRDTDVDSSFHIASSIDFSKYGE</sequence>
<keyword evidence="4" id="KW-1185">Reference proteome</keyword>
<reference evidence="4" key="1">
    <citation type="journal article" date="2013" name="Science">
        <title>Gene transfer from bacteria and archaea facilitated evolution of an extremophilic eukaryote.</title>
        <authorList>
            <person name="Schonknecht G."/>
            <person name="Chen W.H."/>
            <person name="Ternes C.M."/>
            <person name="Barbier G.G."/>
            <person name="Shrestha R.P."/>
            <person name="Stanke M."/>
            <person name="Brautigam A."/>
            <person name="Baker B.J."/>
            <person name="Banfield J.F."/>
            <person name="Garavito R.M."/>
            <person name="Carr K."/>
            <person name="Wilkerson C."/>
            <person name="Rensing S.A."/>
            <person name="Gagneul D."/>
            <person name="Dickenson N.E."/>
            <person name="Oesterhelt C."/>
            <person name="Lercher M.J."/>
            <person name="Weber A.P."/>
        </authorList>
    </citation>
    <scope>NUCLEOTIDE SEQUENCE [LARGE SCALE GENOMIC DNA]</scope>
    <source>
        <strain evidence="4">074W</strain>
    </source>
</reference>
<dbReference type="SUPFAM" id="SSF55277">
    <property type="entry name" value="GYF domain"/>
    <property type="match status" value="1"/>
</dbReference>
<dbReference type="OMA" id="ENDAWAD"/>
<gene>
    <name evidence="3" type="ORF">Gasu_27840</name>
</gene>
<dbReference type="AlphaFoldDB" id="M2XI67"/>
<dbReference type="PROSITE" id="PS50829">
    <property type="entry name" value="GYF"/>
    <property type="match status" value="1"/>
</dbReference>
<dbReference type="InterPro" id="IPR039905">
    <property type="entry name" value="CD2BP2/Lin1"/>
</dbReference>
<evidence type="ECO:0000259" key="2">
    <source>
        <dbReference type="PROSITE" id="PS50829"/>
    </source>
</evidence>
<dbReference type="PANTHER" id="PTHR13138">
    <property type="entry name" value="PROTEIN LIN1"/>
    <property type="match status" value="1"/>
</dbReference>
<dbReference type="STRING" id="130081.M2XI67"/>
<dbReference type="OrthoDB" id="331341at2759"/>
<dbReference type="KEGG" id="gsl:Gasu_27840"/>
<dbReference type="EMBL" id="KB454505">
    <property type="protein sequence ID" value="EME29782.1"/>
    <property type="molecule type" value="Genomic_DNA"/>
</dbReference>
<organism evidence="3 4">
    <name type="scientific">Galdieria sulphuraria</name>
    <name type="common">Red alga</name>
    <dbReference type="NCBI Taxonomy" id="130081"/>
    <lineage>
        <taxon>Eukaryota</taxon>
        <taxon>Rhodophyta</taxon>
        <taxon>Bangiophyceae</taxon>
        <taxon>Galdieriales</taxon>
        <taxon>Galdieriaceae</taxon>
        <taxon>Galdieria</taxon>
    </lineage>
</organism>